<organism evidence="4 5">
    <name type="scientific">Vibrio furnissii</name>
    <dbReference type="NCBI Taxonomy" id="29494"/>
    <lineage>
        <taxon>Bacteria</taxon>
        <taxon>Pseudomonadati</taxon>
        <taxon>Pseudomonadota</taxon>
        <taxon>Gammaproteobacteria</taxon>
        <taxon>Vibrionales</taxon>
        <taxon>Vibrionaceae</taxon>
        <taxon>Vibrio</taxon>
    </lineage>
</organism>
<dbReference type="GO" id="GO:0016020">
    <property type="term" value="C:membrane"/>
    <property type="evidence" value="ECO:0007669"/>
    <property type="project" value="InterPro"/>
</dbReference>
<feature type="transmembrane region" description="Helical" evidence="3">
    <location>
        <begin position="148"/>
        <end position="170"/>
    </location>
</feature>
<evidence type="ECO:0000256" key="3">
    <source>
        <dbReference type="SAM" id="Phobius"/>
    </source>
</evidence>
<feature type="transmembrane region" description="Helical" evidence="3">
    <location>
        <begin position="83"/>
        <end position="103"/>
    </location>
</feature>
<keyword evidence="1 2" id="KW-0808">Transferase</keyword>
<dbReference type="EMBL" id="LKHS01000009">
    <property type="protein sequence ID" value="KQH86013.1"/>
    <property type="molecule type" value="Genomic_DNA"/>
</dbReference>
<evidence type="ECO:0000313" key="5">
    <source>
        <dbReference type="Proteomes" id="UP000051221"/>
    </source>
</evidence>
<dbReference type="Proteomes" id="UP000051221">
    <property type="component" value="Unassembled WGS sequence"/>
</dbReference>
<dbReference type="GO" id="GO:0016780">
    <property type="term" value="F:phosphotransferase activity, for other substituted phosphate groups"/>
    <property type="evidence" value="ECO:0007669"/>
    <property type="project" value="InterPro"/>
</dbReference>
<reference evidence="4 5" key="1">
    <citation type="submission" date="2015-08" db="EMBL/GenBank/DDBJ databases">
        <title>Antibacterial properties of a collection of Vibrionaceae strains.</title>
        <authorList>
            <person name="Giubergia S."/>
        </authorList>
    </citation>
    <scope>NUCLEOTIDE SEQUENCE [LARGE SCALE GENOMIC DNA]</scope>
    <source>
        <strain evidence="4 5">S0821</strain>
    </source>
</reference>
<evidence type="ECO:0000313" key="4">
    <source>
        <dbReference type="EMBL" id="KQH86013.1"/>
    </source>
</evidence>
<evidence type="ECO:0008006" key="6">
    <source>
        <dbReference type="Google" id="ProtNLM"/>
    </source>
</evidence>
<comment type="similarity">
    <text evidence="2">Belongs to the CDP-alcohol phosphatidyltransferase class-I family.</text>
</comment>
<dbReference type="InterPro" id="IPR000462">
    <property type="entry name" value="CDP-OH_P_trans"/>
</dbReference>
<dbReference type="PROSITE" id="PS00379">
    <property type="entry name" value="CDP_ALCOHOL_P_TRANSF"/>
    <property type="match status" value="1"/>
</dbReference>
<comment type="caution">
    <text evidence="4">The sequence shown here is derived from an EMBL/GenBank/DDBJ whole genome shotgun (WGS) entry which is preliminary data.</text>
</comment>
<gene>
    <name evidence="4" type="ORF">AMR76_12115</name>
</gene>
<dbReference type="AlphaFoldDB" id="A0A0Q2R1E0"/>
<dbReference type="InParanoid" id="A0A0Q2R1E0"/>
<dbReference type="InterPro" id="IPR043130">
    <property type="entry name" value="CDP-OH_PTrfase_TM_dom"/>
</dbReference>
<dbReference type="Pfam" id="PF01066">
    <property type="entry name" value="CDP-OH_P_transf"/>
    <property type="match status" value="1"/>
</dbReference>
<dbReference type="FunCoup" id="A0A0Q2R1E0">
    <property type="interactions" value="98"/>
</dbReference>
<dbReference type="GeneID" id="50535775"/>
<proteinExistence type="inferred from homology"/>
<dbReference type="Gene3D" id="1.20.120.1760">
    <property type="match status" value="1"/>
</dbReference>
<dbReference type="OrthoDB" id="9790577at2"/>
<name>A0A0Q2R1E0_VIBFU</name>
<keyword evidence="3" id="KW-1133">Transmembrane helix</keyword>
<feature type="transmembrane region" description="Helical" evidence="3">
    <location>
        <begin position="176"/>
        <end position="194"/>
    </location>
</feature>
<dbReference type="RefSeq" id="WP_004725545.1">
    <property type="nucleotide sequence ID" value="NZ_CABLCD010000013.1"/>
</dbReference>
<evidence type="ECO:0000256" key="1">
    <source>
        <dbReference type="ARBA" id="ARBA00022679"/>
    </source>
</evidence>
<keyword evidence="3" id="KW-0472">Membrane</keyword>
<keyword evidence="3" id="KW-0812">Transmembrane</keyword>
<accession>A0A0Q2R1E0</accession>
<keyword evidence="5" id="KW-1185">Reference proteome</keyword>
<feature type="transmembrane region" description="Helical" evidence="3">
    <location>
        <begin position="109"/>
        <end position="132"/>
    </location>
</feature>
<evidence type="ECO:0000256" key="2">
    <source>
        <dbReference type="RuleBase" id="RU003750"/>
    </source>
</evidence>
<dbReference type="InterPro" id="IPR048254">
    <property type="entry name" value="CDP_ALCOHOL_P_TRANSF_CS"/>
</dbReference>
<protein>
    <recommendedName>
        <fullName evidence="6">CDP-alcohol phosphatidyltransferase</fullName>
    </recommendedName>
</protein>
<sequence>MLDRYVIPVIRWPLSKSADVLDAIGVSANQVTLFGFAMGCLAFPALALEQYLLALLLIAINRLCDGLDGALARIQGLTDAGGFLDISLDFLFYSLIPFGFVVANPETNAVAGAFLIFSFIGTGSSFLAFAVMASKRGIQNPVYQHKSLYYMSGLTEGSETIGCFVLICLLPQHFSLIAYLFGAACWFTTLTRIYSGYHTLHQAESQPS</sequence>
<dbReference type="GO" id="GO:0008654">
    <property type="term" value="P:phospholipid biosynthetic process"/>
    <property type="evidence" value="ECO:0007669"/>
    <property type="project" value="InterPro"/>
</dbReference>